<dbReference type="PANTHER" id="PTHR12589">
    <property type="entry name" value="PYRUVOYL TETRAHYDROBIOPTERIN SYNTHASE"/>
    <property type="match status" value="1"/>
</dbReference>
<name>L9XLN6_9EURY</name>
<dbReference type="Gene3D" id="3.30.479.10">
    <property type="entry name" value="6-pyruvoyl tetrahydropterin synthase/QueD"/>
    <property type="match status" value="1"/>
</dbReference>
<evidence type="ECO:0000256" key="1">
    <source>
        <dbReference type="ARBA" id="ARBA00001947"/>
    </source>
</evidence>
<proteinExistence type="predicted"/>
<dbReference type="GO" id="GO:0016829">
    <property type="term" value="F:lyase activity"/>
    <property type="evidence" value="ECO:0007669"/>
    <property type="project" value="UniProtKB-KW"/>
</dbReference>
<dbReference type="PANTHER" id="PTHR12589:SF7">
    <property type="entry name" value="6-PYRUVOYL TETRAHYDROBIOPTERIN SYNTHASE"/>
    <property type="match status" value="1"/>
</dbReference>
<reference evidence="5 6" key="1">
    <citation type="journal article" date="2014" name="PLoS Genet.">
        <title>Phylogenetically driven sequencing of extremely halophilic archaea reveals strategies for static and dynamic osmo-response.</title>
        <authorList>
            <person name="Becker E.A."/>
            <person name="Seitzer P.M."/>
            <person name="Tritt A."/>
            <person name="Larsen D."/>
            <person name="Krusor M."/>
            <person name="Yao A.I."/>
            <person name="Wu D."/>
            <person name="Madern D."/>
            <person name="Eisen J.A."/>
            <person name="Darling A.E."/>
            <person name="Facciotti M.T."/>
        </authorList>
    </citation>
    <scope>NUCLEOTIDE SEQUENCE [LARGE SCALE GENOMIC DNA]</scope>
    <source>
        <strain evidence="5 6">JCM 12255</strain>
    </source>
</reference>
<organism evidence="5 6">
    <name type="scientific">Natronolimnohabitans innermongolicus JCM 12255</name>
    <dbReference type="NCBI Taxonomy" id="1227499"/>
    <lineage>
        <taxon>Archaea</taxon>
        <taxon>Methanobacteriati</taxon>
        <taxon>Methanobacteriota</taxon>
        <taxon>Stenosarchaea group</taxon>
        <taxon>Halobacteria</taxon>
        <taxon>Halobacteriales</taxon>
        <taxon>Natrialbaceae</taxon>
        <taxon>Natronolimnohabitans</taxon>
    </lineage>
</organism>
<dbReference type="Pfam" id="PF01242">
    <property type="entry name" value="PTPS"/>
    <property type="match status" value="1"/>
</dbReference>
<keyword evidence="4" id="KW-0456">Lyase</keyword>
<dbReference type="AlphaFoldDB" id="L9XLN6"/>
<comment type="cofactor">
    <cofactor evidence="1">
        <name>Zn(2+)</name>
        <dbReference type="ChEBI" id="CHEBI:29105"/>
    </cofactor>
</comment>
<sequence length="125" mass="14190">MYAVSVSRTVIAQHFLTVPDPGPEGERHSHKFTIEATVRGPELNEYEYLVDIDALAAAMDDLAEFYRDRTLNELPAFEGANPSAERFARVFGDRLLERLETEGVTELRIEIEEDDVARVAHERTL</sequence>
<dbReference type="SUPFAM" id="SSF55620">
    <property type="entry name" value="Tetrahydrobiopterin biosynthesis enzymes-like"/>
    <property type="match status" value="1"/>
</dbReference>
<gene>
    <name evidence="5" type="ORF">C493_01801</name>
</gene>
<dbReference type="GO" id="GO:0046872">
    <property type="term" value="F:metal ion binding"/>
    <property type="evidence" value="ECO:0007669"/>
    <property type="project" value="UniProtKB-KW"/>
</dbReference>
<evidence type="ECO:0000313" key="5">
    <source>
        <dbReference type="EMBL" id="ELY61558.1"/>
    </source>
</evidence>
<evidence type="ECO:0000256" key="3">
    <source>
        <dbReference type="ARBA" id="ARBA00022833"/>
    </source>
</evidence>
<evidence type="ECO:0000256" key="2">
    <source>
        <dbReference type="ARBA" id="ARBA00022723"/>
    </source>
</evidence>
<evidence type="ECO:0000313" key="6">
    <source>
        <dbReference type="Proteomes" id="UP000011602"/>
    </source>
</evidence>
<dbReference type="PATRIC" id="fig|1227499.3.peg.365"/>
<keyword evidence="6" id="KW-1185">Reference proteome</keyword>
<dbReference type="InterPro" id="IPR038418">
    <property type="entry name" value="6-PTP_synth/QueD_sf"/>
</dbReference>
<dbReference type="OrthoDB" id="6529at2157"/>
<keyword evidence="3" id="KW-0862">Zinc</keyword>
<keyword evidence="2" id="KW-0479">Metal-binding</keyword>
<dbReference type="RefSeq" id="WP_007257671.1">
    <property type="nucleotide sequence ID" value="NZ_AOHZ01000011.1"/>
</dbReference>
<comment type="caution">
    <text evidence="5">The sequence shown here is derived from an EMBL/GenBank/DDBJ whole genome shotgun (WGS) entry which is preliminary data.</text>
</comment>
<dbReference type="Proteomes" id="UP000011602">
    <property type="component" value="Unassembled WGS sequence"/>
</dbReference>
<accession>L9XLN6</accession>
<dbReference type="EMBL" id="AOHZ01000011">
    <property type="protein sequence ID" value="ELY61558.1"/>
    <property type="molecule type" value="Genomic_DNA"/>
</dbReference>
<dbReference type="eggNOG" id="arCOG02172">
    <property type="taxonomic scope" value="Archaea"/>
</dbReference>
<protein>
    <submittedName>
        <fullName evidence="5">6-pyruvoyl-tetrahydropterin synthase</fullName>
    </submittedName>
</protein>
<evidence type="ECO:0000256" key="4">
    <source>
        <dbReference type="ARBA" id="ARBA00023239"/>
    </source>
</evidence>
<dbReference type="InterPro" id="IPR007115">
    <property type="entry name" value="6-PTP_synth/QueD"/>
</dbReference>
<dbReference type="STRING" id="1227499.C493_01801"/>